<gene>
    <name evidence="1" type="ORF">KY290_017035</name>
</gene>
<accession>A0ABQ7VA68</accession>
<dbReference type="Proteomes" id="UP000826656">
    <property type="component" value="Unassembled WGS sequence"/>
</dbReference>
<keyword evidence="2" id="KW-1185">Reference proteome</keyword>
<sequence>MENEKDVSSYRKSIQRQRVHIFLASLDGEFEQIRGEILRKDPVLELEECYSMVCCESFRHATVNGDLEKSKTAAMVRKYRSNQNRRGTQKIVVLKLWDHNRDSRRRNASKSSTTAIVETNTKDDVVGQSTTLHDYCVFKNIQTRKTIGYGTR</sequence>
<evidence type="ECO:0000313" key="1">
    <source>
        <dbReference type="EMBL" id="KAH0760962.1"/>
    </source>
</evidence>
<proteinExistence type="predicted"/>
<protein>
    <submittedName>
        <fullName evidence="1">Uncharacterized protein</fullName>
    </submittedName>
</protein>
<comment type="caution">
    <text evidence="1">The sequence shown here is derived from an EMBL/GenBank/DDBJ whole genome shotgun (WGS) entry which is preliminary data.</text>
</comment>
<reference evidence="1 2" key="1">
    <citation type="journal article" date="2021" name="bioRxiv">
        <title>Chromosome-scale and haplotype-resolved genome assembly of a tetraploid potato cultivar.</title>
        <authorList>
            <person name="Sun H."/>
            <person name="Jiao W.-B."/>
            <person name="Krause K."/>
            <person name="Campoy J.A."/>
            <person name="Goel M."/>
            <person name="Folz-Donahue K."/>
            <person name="Kukat C."/>
            <person name="Huettel B."/>
            <person name="Schneeberger K."/>
        </authorList>
    </citation>
    <scope>NUCLEOTIDE SEQUENCE [LARGE SCALE GENOMIC DNA]</scope>
    <source>
        <strain evidence="1">SolTubOtavaFocal</strain>
        <tissue evidence="1">Leaves</tissue>
    </source>
</reference>
<organism evidence="1 2">
    <name type="scientific">Solanum tuberosum</name>
    <name type="common">Potato</name>
    <dbReference type="NCBI Taxonomy" id="4113"/>
    <lineage>
        <taxon>Eukaryota</taxon>
        <taxon>Viridiplantae</taxon>
        <taxon>Streptophyta</taxon>
        <taxon>Embryophyta</taxon>
        <taxon>Tracheophyta</taxon>
        <taxon>Spermatophyta</taxon>
        <taxon>Magnoliopsida</taxon>
        <taxon>eudicotyledons</taxon>
        <taxon>Gunneridae</taxon>
        <taxon>Pentapetalae</taxon>
        <taxon>asterids</taxon>
        <taxon>lamiids</taxon>
        <taxon>Solanales</taxon>
        <taxon>Solanaceae</taxon>
        <taxon>Solanoideae</taxon>
        <taxon>Solaneae</taxon>
        <taxon>Solanum</taxon>
    </lineage>
</organism>
<evidence type="ECO:0000313" key="2">
    <source>
        <dbReference type="Proteomes" id="UP000826656"/>
    </source>
</evidence>
<dbReference type="EMBL" id="JAIVGD010000013">
    <property type="protein sequence ID" value="KAH0760962.1"/>
    <property type="molecule type" value="Genomic_DNA"/>
</dbReference>
<name>A0ABQ7VA68_SOLTU</name>